<dbReference type="Proteomes" id="UP000282311">
    <property type="component" value="Unassembled WGS sequence"/>
</dbReference>
<feature type="transmembrane region" description="Helical" evidence="7">
    <location>
        <begin position="12"/>
        <end position="33"/>
    </location>
</feature>
<feature type="transmembrane region" description="Helical" evidence="7">
    <location>
        <begin position="258"/>
        <end position="277"/>
    </location>
</feature>
<dbReference type="Pfam" id="PF00528">
    <property type="entry name" value="BPD_transp_1"/>
    <property type="match status" value="1"/>
</dbReference>
<keyword evidence="5 7" id="KW-1133">Transmembrane helix</keyword>
<dbReference type="CDD" id="cd06261">
    <property type="entry name" value="TM_PBP2"/>
    <property type="match status" value="1"/>
</dbReference>
<dbReference type="OrthoDB" id="9810086at2"/>
<feature type="transmembrane region" description="Helical" evidence="7">
    <location>
        <begin position="79"/>
        <end position="98"/>
    </location>
</feature>
<evidence type="ECO:0000313" key="10">
    <source>
        <dbReference type="Proteomes" id="UP000282311"/>
    </source>
</evidence>
<evidence type="ECO:0000313" key="9">
    <source>
        <dbReference type="EMBL" id="RKN73031.1"/>
    </source>
</evidence>
<proteinExistence type="inferred from homology"/>
<comment type="similarity">
    <text evidence="7">Belongs to the binding-protein-dependent transport system permease family.</text>
</comment>
<dbReference type="PANTHER" id="PTHR43744">
    <property type="entry name" value="ABC TRANSPORTER PERMEASE PROTEIN MG189-RELATED-RELATED"/>
    <property type="match status" value="1"/>
</dbReference>
<dbReference type="PROSITE" id="PS50928">
    <property type="entry name" value="ABC_TM1"/>
    <property type="match status" value="1"/>
</dbReference>
<dbReference type="SUPFAM" id="SSF161098">
    <property type="entry name" value="MetI-like"/>
    <property type="match status" value="1"/>
</dbReference>
<keyword evidence="3" id="KW-1003">Cell membrane</keyword>
<sequence length="292" mass="32890">MHRRTSMGDRVFEAGNVFALALISLVSLFPIYYTFILSFTDPTEYYQKPLILFPEKWTLDAYRYLLSTDTFMTAFGNSAFLATVGTAFSLVVTSGLAYAVSRKRLRFRRVILFAVLFTMLFQPGLIPSYLVVRQLGLIDSIWSLIVPALTGGWYVLLMKGFFDSIPDSLEEAARIDGANEIGIWFRIILPLSLPALVAFGLFFAVGYWNTFFNAIMFINDQHKWPLQVILQNMLVDPSTSNANVADFRANRKLPSETLKMAAVVIATVPIMLVYPFLQKHFAKGAMVGSVKE</sequence>
<evidence type="ECO:0000256" key="3">
    <source>
        <dbReference type="ARBA" id="ARBA00022475"/>
    </source>
</evidence>
<comment type="caution">
    <text evidence="9">The sequence shown here is derived from an EMBL/GenBank/DDBJ whole genome shotgun (WGS) entry which is preliminary data.</text>
</comment>
<gene>
    <name evidence="9" type="ORF">D7M11_28195</name>
</gene>
<keyword evidence="10" id="KW-1185">Reference proteome</keyword>
<evidence type="ECO:0000256" key="7">
    <source>
        <dbReference type="RuleBase" id="RU363032"/>
    </source>
</evidence>
<feature type="domain" description="ABC transmembrane type-1" evidence="8">
    <location>
        <begin position="75"/>
        <end position="277"/>
    </location>
</feature>
<evidence type="ECO:0000256" key="1">
    <source>
        <dbReference type="ARBA" id="ARBA00004651"/>
    </source>
</evidence>
<accession>A0A3B0BLF8</accession>
<evidence type="ECO:0000259" key="8">
    <source>
        <dbReference type="PROSITE" id="PS50928"/>
    </source>
</evidence>
<dbReference type="InterPro" id="IPR035906">
    <property type="entry name" value="MetI-like_sf"/>
</dbReference>
<name>A0A3B0BLF8_9BACL</name>
<dbReference type="GO" id="GO:0005886">
    <property type="term" value="C:plasma membrane"/>
    <property type="evidence" value="ECO:0007669"/>
    <property type="project" value="UniProtKB-SubCell"/>
</dbReference>
<dbReference type="InterPro" id="IPR000515">
    <property type="entry name" value="MetI-like"/>
</dbReference>
<dbReference type="Gene3D" id="1.10.3720.10">
    <property type="entry name" value="MetI-like"/>
    <property type="match status" value="1"/>
</dbReference>
<keyword evidence="4 7" id="KW-0812">Transmembrane</keyword>
<dbReference type="GO" id="GO:0055085">
    <property type="term" value="P:transmembrane transport"/>
    <property type="evidence" value="ECO:0007669"/>
    <property type="project" value="InterPro"/>
</dbReference>
<keyword evidence="6 7" id="KW-0472">Membrane</keyword>
<feature type="transmembrane region" description="Helical" evidence="7">
    <location>
        <begin position="183"/>
        <end position="208"/>
    </location>
</feature>
<keyword evidence="2 7" id="KW-0813">Transport</keyword>
<evidence type="ECO:0000256" key="2">
    <source>
        <dbReference type="ARBA" id="ARBA00022448"/>
    </source>
</evidence>
<dbReference type="PANTHER" id="PTHR43744:SF9">
    <property type="entry name" value="POLYGALACTURONAN_RHAMNOGALACTURONAN TRANSPORT SYSTEM PERMEASE PROTEIN YTCP"/>
    <property type="match status" value="1"/>
</dbReference>
<comment type="subcellular location">
    <subcellularLocation>
        <location evidence="1 7">Cell membrane</location>
        <topology evidence="1 7">Multi-pass membrane protein</topology>
    </subcellularLocation>
</comment>
<dbReference type="AlphaFoldDB" id="A0A3B0BLF8"/>
<evidence type="ECO:0000256" key="6">
    <source>
        <dbReference type="ARBA" id="ARBA00023136"/>
    </source>
</evidence>
<feature type="transmembrane region" description="Helical" evidence="7">
    <location>
        <begin position="110"/>
        <end position="129"/>
    </location>
</feature>
<evidence type="ECO:0000256" key="5">
    <source>
        <dbReference type="ARBA" id="ARBA00022989"/>
    </source>
</evidence>
<reference evidence="9 10" key="1">
    <citation type="journal article" date="2007" name="Int. J. Syst. Evol. Microbiol.">
        <title>Paenibacillus ginsengarvi sp. nov., isolated from soil from ginseng cultivation.</title>
        <authorList>
            <person name="Yoon M.H."/>
            <person name="Ten L.N."/>
            <person name="Im W.T."/>
        </authorList>
    </citation>
    <scope>NUCLEOTIDE SEQUENCE [LARGE SCALE GENOMIC DNA]</scope>
    <source>
        <strain evidence="9 10">KCTC 13059</strain>
    </source>
</reference>
<evidence type="ECO:0000256" key="4">
    <source>
        <dbReference type="ARBA" id="ARBA00022692"/>
    </source>
</evidence>
<feature type="transmembrane region" description="Helical" evidence="7">
    <location>
        <begin position="141"/>
        <end position="162"/>
    </location>
</feature>
<organism evidence="9 10">
    <name type="scientific">Paenibacillus ginsengarvi</name>
    <dbReference type="NCBI Taxonomy" id="400777"/>
    <lineage>
        <taxon>Bacteria</taxon>
        <taxon>Bacillati</taxon>
        <taxon>Bacillota</taxon>
        <taxon>Bacilli</taxon>
        <taxon>Bacillales</taxon>
        <taxon>Paenibacillaceae</taxon>
        <taxon>Paenibacillus</taxon>
    </lineage>
</organism>
<dbReference type="RefSeq" id="WP_120750607.1">
    <property type="nucleotide sequence ID" value="NZ_RBAH01000026.1"/>
</dbReference>
<dbReference type="EMBL" id="RBAH01000026">
    <property type="protein sequence ID" value="RKN73031.1"/>
    <property type="molecule type" value="Genomic_DNA"/>
</dbReference>
<protein>
    <submittedName>
        <fullName evidence="9">Carbohydrate ABC transporter permease</fullName>
    </submittedName>
</protein>